<keyword evidence="6" id="KW-1185">Reference proteome</keyword>
<gene>
    <name evidence="5" type="ORF">NJQ99_05855</name>
</gene>
<dbReference type="Proteomes" id="UP001055804">
    <property type="component" value="Unassembled WGS sequence"/>
</dbReference>
<dbReference type="InterPro" id="IPR009057">
    <property type="entry name" value="Homeodomain-like_sf"/>
</dbReference>
<dbReference type="InterPro" id="IPR002818">
    <property type="entry name" value="DJ-1/PfpI"/>
</dbReference>
<evidence type="ECO:0000256" key="3">
    <source>
        <dbReference type="ARBA" id="ARBA00023163"/>
    </source>
</evidence>
<reference evidence="5" key="1">
    <citation type="submission" date="2022-06" db="EMBL/GenBank/DDBJ databases">
        <title>Isolation and Genomics of Futiania mangrovii gen. nov., sp. nov., a Rare and Metabolically-versatile member in the Class Alphaproteobacteria.</title>
        <authorList>
            <person name="Liu L."/>
            <person name="Huang W.-C."/>
            <person name="Pan J."/>
            <person name="Li J."/>
            <person name="Huang Y."/>
            <person name="Du H."/>
            <person name="Liu Y."/>
            <person name="Li M."/>
        </authorList>
    </citation>
    <scope>NUCLEOTIDE SEQUENCE</scope>
    <source>
        <strain evidence="5">FT118</strain>
    </source>
</reference>
<evidence type="ECO:0000256" key="2">
    <source>
        <dbReference type="ARBA" id="ARBA00023125"/>
    </source>
</evidence>
<dbReference type="InterPro" id="IPR052158">
    <property type="entry name" value="INH-QAR"/>
</dbReference>
<name>A0A9J6PDM8_9PROT</name>
<dbReference type="SUPFAM" id="SSF52317">
    <property type="entry name" value="Class I glutamine amidotransferase-like"/>
    <property type="match status" value="1"/>
</dbReference>
<evidence type="ECO:0000256" key="1">
    <source>
        <dbReference type="ARBA" id="ARBA00023015"/>
    </source>
</evidence>
<protein>
    <submittedName>
        <fullName evidence="5">GlxA family transcriptional regulator</fullName>
    </submittedName>
</protein>
<dbReference type="Gene3D" id="3.40.50.880">
    <property type="match status" value="1"/>
</dbReference>
<keyword evidence="3" id="KW-0804">Transcription</keyword>
<dbReference type="PROSITE" id="PS00041">
    <property type="entry name" value="HTH_ARAC_FAMILY_1"/>
    <property type="match status" value="1"/>
</dbReference>
<dbReference type="Pfam" id="PF01965">
    <property type="entry name" value="DJ-1_PfpI"/>
    <property type="match status" value="1"/>
</dbReference>
<dbReference type="GO" id="GO:0003700">
    <property type="term" value="F:DNA-binding transcription factor activity"/>
    <property type="evidence" value="ECO:0007669"/>
    <property type="project" value="InterPro"/>
</dbReference>
<feature type="domain" description="HTH araC/xylS-type" evidence="4">
    <location>
        <begin position="222"/>
        <end position="320"/>
    </location>
</feature>
<dbReference type="Gene3D" id="1.10.10.60">
    <property type="entry name" value="Homeodomain-like"/>
    <property type="match status" value="1"/>
</dbReference>
<dbReference type="EMBL" id="JAMZFT010000001">
    <property type="protein sequence ID" value="MCP1335928.1"/>
    <property type="molecule type" value="Genomic_DNA"/>
</dbReference>
<dbReference type="InterPro" id="IPR029062">
    <property type="entry name" value="Class_I_gatase-like"/>
</dbReference>
<sequence length="338" mass="37859">MSRTEIGERPHHVAFLLVPEFSMAAFSSAVEPLRIANMLAEQEVFTWGLLSVDGAPVAASNGIVFTPSGGLKDLRRGNTVIVCSGLNVQKYQTKPLENWLRRQDRLGVNLGAVCTGCYILAHAGLLDGYRCTIHWENLASFTEEFPDITVSTHLFEIDRNRFSSAGGTSPIDMMVTLIALAEDRDLAQQVAEELIHAPIRDQTEHQRISLPARIGARHPKLVQIVAAMEENLEDPLSPAELARDAGLSTRQLERLFRRYLNRSPKRYYLELRLQKARQLLLQTDMSVINVAMACGFTSPSHFSKCYRAFFDRTPYRERGLPGPHLARAVEQAEDFARG</sequence>
<evidence type="ECO:0000259" key="4">
    <source>
        <dbReference type="PROSITE" id="PS01124"/>
    </source>
</evidence>
<dbReference type="CDD" id="cd03136">
    <property type="entry name" value="GATase1_AraC_ArgR_like"/>
    <property type="match status" value="1"/>
</dbReference>
<dbReference type="AlphaFoldDB" id="A0A9J6PDM8"/>
<dbReference type="SMART" id="SM00342">
    <property type="entry name" value="HTH_ARAC"/>
    <property type="match status" value="1"/>
</dbReference>
<evidence type="ECO:0000313" key="6">
    <source>
        <dbReference type="Proteomes" id="UP001055804"/>
    </source>
</evidence>
<keyword evidence="1" id="KW-0805">Transcription regulation</keyword>
<organism evidence="5 6">
    <name type="scientific">Futiania mangrovi</name>
    <dbReference type="NCBI Taxonomy" id="2959716"/>
    <lineage>
        <taxon>Bacteria</taxon>
        <taxon>Pseudomonadati</taxon>
        <taxon>Pseudomonadota</taxon>
        <taxon>Alphaproteobacteria</taxon>
        <taxon>Futianiales</taxon>
        <taxon>Futianiaceae</taxon>
        <taxon>Futiania</taxon>
    </lineage>
</organism>
<dbReference type="PROSITE" id="PS01124">
    <property type="entry name" value="HTH_ARAC_FAMILY_2"/>
    <property type="match status" value="1"/>
</dbReference>
<keyword evidence="2" id="KW-0238">DNA-binding</keyword>
<dbReference type="PANTHER" id="PTHR43130">
    <property type="entry name" value="ARAC-FAMILY TRANSCRIPTIONAL REGULATOR"/>
    <property type="match status" value="1"/>
</dbReference>
<dbReference type="SUPFAM" id="SSF46689">
    <property type="entry name" value="Homeodomain-like"/>
    <property type="match status" value="2"/>
</dbReference>
<dbReference type="RefSeq" id="WP_269331853.1">
    <property type="nucleotide sequence ID" value="NZ_JAMZFT010000001.1"/>
</dbReference>
<dbReference type="InterPro" id="IPR018060">
    <property type="entry name" value="HTH_AraC"/>
</dbReference>
<proteinExistence type="predicted"/>
<dbReference type="Pfam" id="PF12833">
    <property type="entry name" value="HTH_18"/>
    <property type="match status" value="1"/>
</dbReference>
<comment type="caution">
    <text evidence="5">The sequence shown here is derived from an EMBL/GenBank/DDBJ whole genome shotgun (WGS) entry which is preliminary data.</text>
</comment>
<dbReference type="GO" id="GO:0043565">
    <property type="term" value="F:sequence-specific DNA binding"/>
    <property type="evidence" value="ECO:0007669"/>
    <property type="project" value="InterPro"/>
</dbReference>
<evidence type="ECO:0000313" key="5">
    <source>
        <dbReference type="EMBL" id="MCP1335928.1"/>
    </source>
</evidence>
<accession>A0A9J6PDM8</accession>
<dbReference type="InterPro" id="IPR018062">
    <property type="entry name" value="HTH_AraC-typ_CS"/>
</dbReference>
<dbReference type="PANTHER" id="PTHR43130:SF3">
    <property type="entry name" value="HTH-TYPE TRANSCRIPTIONAL REGULATOR RV1931C"/>
    <property type="match status" value="1"/>
</dbReference>